<dbReference type="InterPro" id="IPR012910">
    <property type="entry name" value="Plug_dom"/>
</dbReference>
<keyword evidence="11 14" id="KW-0472">Membrane</keyword>
<comment type="similarity">
    <text evidence="2 14 15">Belongs to the TonB-dependent receptor family.</text>
</comment>
<dbReference type="EMBL" id="BAAAFD010000007">
    <property type="protein sequence ID" value="GAA0857849.1"/>
    <property type="molecule type" value="Genomic_DNA"/>
</dbReference>
<dbReference type="CDD" id="cd01347">
    <property type="entry name" value="ligand_gated_channel"/>
    <property type="match status" value="1"/>
</dbReference>
<evidence type="ECO:0000256" key="7">
    <source>
        <dbReference type="ARBA" id="ARBA00022729"/>
    </source>
</evidence>
<evidence type="ECO:0000259" key="17">
    <source>
        <dbReference type="Pfam" id="PF07715"/>
    </source>
</evidence>
<feature type="domain" description="TonB-dependent receptor plug" evidence="17">
    <location>
        <begin position="55"/>
        <end position="151"/>
    </location>
</feature>
<evidence type="ECO:0000256" key="1">
    <source>
        <dbReference type="ARBA" id="ARBA00004571"/>
    </source>
</evidence>
<dbReference type="SUPFAM" id="SSF56935">
    <property type="entry name" value="Porins"/>
    <property type="match status" value="1"/>
</dbReference>
<evidence type="ECO:0000313" key="18">
    <source>
        <dbReference type="EMBL" id="GAA0857849.1"/>
    </source>
</evidence>
<evidence type="ECO:0000256" key="5">
    <source>
        <dbReference type="ARBA" id="ARBA00022496"/>
    </source>
</evidence>
<dbReference type="InterPro" id="IPR010105">
    <property type="entry name" value="TonB_sidphr_rcpt"/>
</dbReference>
<protein>
    <submittedName>
        <fullName evidence="18">TonB-dependent siderophore receptor PiuA</fullName>
    </submittedName>
</protein>
<dbReference type="Pfam" id="PF00593">
    <property type="entry name" value="TonB_dep_Rec_b-barrel"/>
    <property type="match status" value="1"/>
</dbReference>
<dbReference type="InterPro" id="IPR039426">
    <property type="entry name" value="TonB-dep_rcpt-like"/>
</dbReference>
<dbReference type="Gene3D" id="2.170.130.10">
    <property type="entry name" value="TonB-dependent receptor, plug domain"/>
    <property type="match status" value="1"/>
</dbReference>
<keyword evidence="8" id="KW-0408">Iron</keyword>
<evidence type="ECO:0000256" key="10">
    <source>
        <dbReference type="ARBA" id="ARBA00023077"/>
    </source>
</evidence>
<keyword evidence="5" id="KW-0410">Iron transport</keyword>
<dbReference type="NCBIfam" id="TIGR01783">
    <property type="entry name" value="TonB-siderophor"/>
    <property type="match status" value="1"/>
</dbReference>
<evidence type="ECO:0000256" key="6">
    <source>
        <dbReference type="ARBA" id="ARBA00022692"/>
    </source>
</evidence>
<dbReference type="PANTHER" id="PTHR32552">
    <property type="entry name" value="FERRICHROME IRON RECEPTOR-RELATED"/>
    <property type="match status" value="1"/>
</dbReference>
<dbReference type="InterPro" id="IPR037066">
    <property type="entry name" value="Plug_dom_sf"/>
</dbReference>
<keyword evidence="13 14" id="KW-0998">Cell outer membrane</keyword>
<keyword evidence="7" id="KW-0732">Signal</keyword>
<evidence type="ECO:0000256" key="14">
    <source>
        <dbReference type="PROSITE-ProRule" id="PRU01360"/>
    </source>
</evidence>
<keyword evidence="4 14" id="KW-1134">Transmembrane beta strand</keyword>
<feature type="domain" description="TonB-dependent receptor-like beta-barrel" evidence="16">
    <location>
        <begin position="218"/>
        <end position="672"/>
    </location>
</feature>
<evidence type="ECO:0000256" key="12">
    <source>
        <dbReference type="ARBA" id="ARBA00023170"/>
    </source>
</evidence>
<evidence type="ECO:0000256" key="13">
    <source>
        <dbReference type="ARBA" id="ARBA00023237"/>
    </source>
</evidence>
<accession>A0ABP3X1T6</accession>
<comment type="caution">
    <text evidence="18">The sequence shown here is derived from an EMBL/GenBank/DDBJ whole genome shotgun (WGS) entry which is preliminary data.</text>
</comment>
<organism evidence="18 19">
    <name type="scientific">Aliiglaciecola litoralis</name>
    <dbReference type="NCBI Taxonomy" id="582857"/>
    <lineage>
        <taxon>Bacteria</taxon>
        <taxon>Pseudomonadati</taxon>
        <taxon>Pseudomonadota</taxon>
        <taxon>Gammaproteobacteria</taxon>
        <taxon>Alteromonadales</taxon>
        <taxon>Alteromonadaceae</taxon>
        <taxon>Aliiglaciecola</taxon>
    </lineage>
</organism>
<evidence type="ECO:0000256" key="3">
    <source>
        <dbReference type="ARBA" id="ARBA00022448"/>
    </source>
</evidence>
<dbReference type="InterPro" id="IPR036942">
    <property type="entry name" value="Beta-barrel_TonB_sf"/>
</dbReference>
<keyword evidence="19" id="KW-1185">Reference proteome</keyword>
<evidence type="ECO:0000256" key="11">
    <source>
        <dbReference type="ARBA" id="ARBA00023136"/>
    </source>
</evidence>
<proteinExistence type="inferred from homology"/>
<dbReference type="InterPro" id="IPR000531">
    <property type="entry name" value="Beta-barrel_TonB"/>
</dbReference>
<dbReference type="Gene3D" id="2.40.170.20">
    <property type="entry name" value="TonB-dependent receptor, beta-barrel domain"/>
    <property type="match status" value="1"/>
</dbReference>
<dbReference type="Pfam" id="PF07715">
    <property type="entry name" value="Plug"/>
    <property type="match status" value="1"/>
</dbReference>
<gene>
    <name evidence="18" type="primary">piuA</name>
    <name evidence="18" type="ORF">GCM10009114_25190</name>
</gene>
<evidence type="ECO:0000256" key="4">
    <source>
        <dbReference type="ARBA" id="ARBA00022452"/>
    </source>
</evidence>
<dbReference type="PANTHER" id="PTHR32552:SF68">
    <property type="entry name" value="FERRICHROME OUTER MEMBRANE TRANSPORTER_PHAGE RECEPTOR"/>
    <property type="match status" value="1"/>
</dbReference>
<reference evidence="19" key="1">
    <citation type="journal article" date="2019" name="Int. J. Syst. Evol. Microbiol.">
        <title>The Global Catalogue of Microorganisms (GCM) 10K type strain sequencing project: providing services to taxonomists for standard genome sequencing and annotation.</title>
        <authorList>
            <consortium name="The Broad Institute Genomics Platform"/>
            <consortium name="The Broad Institute Genome Sequencing Center for Infectious Disease"/>
            <person name="Wu L."/>
            <person name="Ma J."/>
        </authorList>
    </citation>
    <scope>NUCLEOTIDE SEQUENCE [LARGE SCALE GENOMIC DNA]</scope>
    <source>
        <strain evidence="19">JCM 15896</strain>
    </source>
</reference>
<evidence type="ECO:0000313" key="19">
    <source>
        <dbReference type="Proteomes" id="UP001500359"/>
    </source>
</evidence>
<keyword evidence="3 14" id="KW-0813">Transport</keyword>
<name>A0ABP3X1T6_9ALTE</name>
<evidence type="ECO:0000259" key="16">
    <source>
        <dbReference type="Pfam" id="PF00593"/>
    </source>
</evidence>
<keyword evidence="10 15" id="KW-0798">TonB box</keyword>
<keyword evidence="6 14" id="KW-0812">Transmembrane</keyword>
<dbReference type="Proteomes" id="UP001500359">
    <property type="component" value="Unassembled WGS sequence"/>
</dbReference>
<sequence>MEIEELKFKFTSIASALILSHSALAYDMNDIERVVVEGQFLSVNESNSIKTPTPILDVPQSLSIFTSDQITERGITAIGQLIDYTPGVNTSLGEGHRDSVVFRGVRSTADFFIDGNRDDVQYYRSLYNVEQVEILRGPNALLFGRGGTGGILNRVSKKAVLDKQSTGYKAGINTFGGYNLELDSNFATSKTSAIRINAMVEDLDNHRDFYDGNRYGFNPTARIELGADTLVDLSYEYINHERFIDRGIPTGDDGRPVSALKDIVFGDPDNNYHEVEAHVLRANIQHQFTSNVKGNFNAYYGDFDKVYSNFYASNYDAANDIVELDGYIDTTVRDSFILSGNLISEFSTASIGHTLILGAEFVNTHSDQNRFNPVFDTTADDREFFNVTRPLTFSGLRGVNASGEAFTAGFSDLNDDTRVALEVTSLYVQDEIELSENLDLILGARFDRFDIEVFNADPDVLENRVRTDSEVSPRAGLVYKPQENISLYASYSESFLPRSGEQYANINGSNNQLDPDTFTNQEIGVKWDFAQGLSFTAALFENEQSSPQVADADPSTLDVIDSEISGFELQLVGYLTDAWSMSINYSNLDGEIVNRTGPTGKTPTELPENTFSVWSTYQVNDAFGLGLGVTYQDDSFVNTSNSTQLPSYTRVDASAYYVVSDNLRVQLNIENLTDETYFPNAHSTHQVGVGKPINAMLSLIGTL</sequence>
<comment type="subcellular location">
    <subcellularLocation>
        <location evidence="1 14">Cell outer membrane</location>
        <topology evidence="1 14">Multi-pass membrane protein</topology>
    </subcellularLocation>
</comment>
<keyword evidence="9" id="KW-0406">Ion transport</keyword>
<evidence type="ECO:0000256" key="2">
    <source>
        <dbReference type="ARBA" id="ARBA00009810"/>
    </source>
</evidence>
<evidence type="ECO:0000256" key="15">
    <source>
        <dbReference type="RuleBase" id="RU003357"/>
    </source>
</evidence>
<dbReference type="PROSITE" id="PS52016">
    <property type="entry name" value="TONB_DEPENDENT_REC_3"/>
    <property type="match status" value="1"/>
</dbReference>
<evidence type="ECO:0000256" key="9">
    <source>
        <dbReference type="ARBA" id="ARBA00023065"/>
    </source>
</evidence>
<evidence type="ECO:0000256" key="8">
    <source>
        <dbReference type="ARBA" id="ARBA00023004"/>
    </source>
</evidence>
<keyword evidence="12 18" id="KW-0675">Receptor</keyword>